<dbReference type="GO" id="GO:0016791">
    <property type="term" value="F:phosphatase activity"/>
    <property type="evidence" value="ECO:0007669"/>
    <property type="project" value="TreeGrafter"/>
</dbReference>
<feature type="domain" description="GAF" evidence="2">
    <location>
        <begin position="207"/>
        <end position="358"/>
    </location>
</feature>
<dbReference type="InterPro" id="IPR036457">
    <property type="entry name" value="PPM-type-like_dom_sf"/>
</dbReference>
<evidence type="ECO:0000313" key="5">
    <source>
        <dbReference type="Proteomes" id="UP000468687"/>
    </source>
</evidence>
<dbReference type="InterPro" id="IPR052016">
    <property type="entry name" value="Bact_Sigma-Reg"/>
</dbReference>
<feature type="domain" description="PPM-type phosphatase" evidence="3">
    <location>
        <begin position="375"/>
        <end position="607"/>
    </location>
</feature>
<proteinExistence type="predicted"/>
<gene>
    <name evidence="4" type="ORF">G3T38_12925</name>
</gene>
<organism evidence="4 5">
    <name type="scientific">Nocardioides zeae</name>
    <dbReference type="NCBI Taxonomy" id="1457234"/>
    <lineage>
        <taxon>Bacteria</taxon>
        <taxon>Bacillati</taxon>
        <taxon>Actinomycetota</taxon>
        <taxon>Actinomycetes</taxon>
        <taxon>Propionibacteriales</taxon>
        <taxon>Nocardioidaceae</taxon>
        <taxon>Nocardioides</taxon>
    </lineage>
</organism>
<dbReference type="InterPro" id="IPR003018">
    <property type="entry name" value="GAF"/>
</dbReference>
<dbReference type="RefSeq" id="WP_163772717.1">
    <property type="nucleotide sequence ID" value="NZ_JAAGXA010000008.1"/>
</dbReference>
<reference evidence="4 5" key="1">
    <citation type="journal article" date="2014" name="Int. J. Syst. Evol. Microbiol.">
        <title>Nocardioides zeae sp. nov., isolated from the stem of Zea mays.</title>
        <authorList>
            <person name="Glaeser S.P."/>
            <person name="McInroy J.A."/>
            <person name="Busse H.J."/>
            <person name="Kampfer P."/>
        </authorList>
    </citation>
    <scope>NUCLEOTIDE SEQUENCE [LARGE SCALE GENOMIC DNA]</scope>
    <source>
        <strain evidence="4 5">JCM 30728</strain>
    </source>
</reference>
<dbReference type="InterPro" id="IPR001932">
    <property type="entry name" value="PPM-type_phosphatase-like_dom"/>
</dbReference>
<sequence length="608" mass="64767">MLDTPPGLRAAGPTGLDADERLAALRATGVGPTADPDLQRFARLAATTLGVPVALVSLVEADRQVFPGQVGLPEPWASSRCTPLSHSFCQHVATTAEPLVISDARTVELVRDNLAIPDLGVIAYAGMPLTADGGEVLGSLCAIDHEPRVWTPLELEVLADLAAACSAALRLKVSGRRTADARREVDRGRERAELMLQAAVDLGEVWSLTELRRRVHDLVTGPLHPVFVGMSLVDGDRVVRVADPAWDSAVEHLPASVAIDATWPSGRCVAEQRRIIVAGEEQLVADGYGADALAAWRRLGLRAVECVPITGSDRVLGALTFGWDAPHAWELTEDAVLTAIAAYTATAVERILQLERRVTTATELQEAMLSEPPAVAGLEIATLYRPSSTADMVGGDWYDVHELPPTTPGGPRPVAVTVGDITGHDTRAAAVMGQVRSMLRQARADAPEAGPARAVLAVENAARMLELEAHGTVVHGDLVPATATDDGDGWVLTWTNAGHPPPLVLAPDGSARVLLEGDPFMYPDLEVEERHDHRVHLASGSLLLVHTDGLLDDRRADLAAMVEEVRVVAARLVHEDGRPLAEAIRLLADEMLGGRAEDDVAILAVRVR</sequence>
<dbReference type="SMART" id="SM00065">
    <property type="entry name" value="GAF"/>
    <property type="match status" value="2"/>
</dbReference>
<dbReference type="EMBL" id="JAAGXA010000008">
    <property type="protein sequence ID" value="NEN79182.1"/>
    <property type="molecule type" value="Genomic_DNA"/>
</dbReference>
<name>A0A6P0HKH0_9ACTN</name>
<evidence type="ECO:0000259" key="2">
    <source>
        <dbReference type="SMART" id="SM00065"/>
    </source>
</evidence>
<evidence type="ECO:0000259" key="3">
    <source>
        <dbReference type="SMART" id="SM00331"/>
    </source>
</evidence>
<dbReference type="SMART" id="SM00331">
    <property type="entry name" value="PP2C_SIG"/>
    <property type="match status" value="1"/>
</dbReference>
<dbReference type="PANTHER" id="PTHR43156:SF2">
    <property type="entry name" value="STAGE II SPORULATION PROTEIN E"/>
    <property type="match status" value="1"/>
</dbReference>
<protein>
    <submittedName>
        <fullName evidence="4">SpoIIE family protein phosphatase</fullName>
    </submittedName>
</protein>
<dbReference type="Proteomes" id="UP000468687">
    <property type="component" value="Unassembled WGS sequence"/>
</dbReference>
<dbReference type="PANTHER" id="PTHR43156">
    <property type="entry name" value="STAGE II SPORULATION PROTEIN E-RELATED"/>
    <property type="match status" value="1"/>
</dbReference>
<keyword evidence="1" id="KW-0378">Hydrolase</keyword>
<dbReference type="Pfam" id="PF07228">
    <property type="entry name" value="SpoIIE"/>
    <property type="match status" value="1"/>
</dbReference>
<keyword evidence="5" id="KW-1185">Reference proteome</keyword>
<dbReference type="AlphaFoldDB" id="A0A6P0HKH0"/>
<dbReference type="Gene3D" id="3.30.450.40">
    <property type="match status" value="2"/>
</dbReference>
<dbReference type="Pfam" id="PF01590">
    <property type="entry name" value="GAF"/>
    <property type="match status" value="1"/>
</dbReference>
<evidence type="ECO:0000256" key="1">
    <source>
        <dbReference type="ARBA" id="ARBA00022801"/>
    </source>
</evidence>
<dbReference type="Pfam" id="PF13185">
    <property type="entry name" value="GAF_2"/>
    <property type="match status" value="1"/>
</dbReference>
<evidence type="ECO:0000313" key="4">
    <source>
        <dbReference type="EMBL" id="NEN79182.1"/>
    </source>
</evidence>
<dbReference type="InterPro" id="IPR029016">
    <property type="entry name" value="GAF-like_dom_sf"/>
</dbReference>
<dbReference type="SUPFAM" id="SSF55781">
    <property type="entry name" value="GAF domain-like"/>
    <property type="match status" value="2"/>
</dbReference>
<comment type="caution">
    <text evidence="4">The sequence shown here is derived from an EMBL/GenBank/DDBJ whole genome shotgun (WGS) entry which is preliminary data.</text>
</comment>
<dbReference type="SUPFAM" id="SSF81606">
    <property type="entry name" value="PP2C-like"/>
    <property type="match status" value="1"/>
</dbReference>
<feature type="domain" description="GAF" evidence="2">
    <location>
        <begin position="33"/>
        <end position="179"/>
    </location>
</feature>
<dbReference type="Gene3D" id="3.60.40.10">
    <property type="entry name" value="PPM-type phosphatase domain"/>
    <property type="match status" value="1"/>
</dbReference>
<accession>A0A6P0HKH0</accession>